<dbReference type="Pfam" id="PF11604">
    <property type="entry name" value="CusF_Ec"/>
    <property type="match status" value="1"/>
</dbReference>
<protein>
    <submittedName>
        <fullName evidence="2">Copper-binding protein</fullName>
    </submittedName>
</protein>
<sequence>MRITYSAIISSLFFFVSSFILPVWANDHQHHAMAHTQSLATTAAIYQSNGMIKKWDTNSVTIAHAPIAALKWPAMTMVFTLPSRDEITPLPVNTSVSFSFIQHADGYTLTTITPQQP</sequence>
<keyword evidence="3" id="KW-1185">Reference proteome</keyword>
<dbReference type="InterPro" id="IPR042230">
    <property type="entry name" value="CusF_sf"/>
</dbReference>
<accession>A0ABZ2GEM2</accession>
<feature type="chain" id="PRO_5046252717" evidence="1">
    <location>
        <begin position="26"/>
        <end position="117"/>
    </location>
</feature>
<dbReference type="RefSeq" id="WP_264496102.1">
    <property type="nucleotide sequence ID" value="NZ_CP109947.1"/>
</dbReference>
<gene>
    <name evidence="2" type="ORF">QNA12_08120</name>
</gene>
<evidence type="ECO:0000313" key="2">
    <source>
        <dbReference type="EMBL" id="WWO39917.1"/>
    </source>
</evidence>
<organism evidence="2 3">
    <name type="scientific">Pectobacterium cacticida</name>
    <dbReference type="NCBI Taxonomy" id="69221"/>
    <lineage>
        <taxon>Bacteria</taxon>
        <taxon>Pseudomonadati</taxon>
        <taxon>Pseudomonadota</taxon>
        <taxon>Gammaproteobacteria</taxon>
        <taxon>Enterobacterales</taxon>
        <taxon>Pectobacteriaceae</taxon>
        <taxon>Pectobacterium</taxon>
    </lineage>
</organism>
<keyword evidence="1" id="KW-0732">Signal</keyword>
<dbReference type="InterPro" id="IPR021647">
    <property type="entry name" value="CusF_Ec"/>
</dbReference>
<dbReference type="EMBL" id="CP125967">
    <property type="protein sequence ID" value="WWO39917.1"/>
    <property type="molecule type" value="Genomic_DNA"/>
</dbReference>
<dbReference type="Gene3D" id="2.40.50.320">
    <property type="entry name" value="Copper binding periplasmic protein CusF"/>
    <property type="match status" value="1"/>
</dbReference>
<dbReference type="Proteomes" id="UP001379444">
    <property type="component" value="Chromosome"/>
</dbReference>
<feature type="signal peptide" evidence="1">
    <location>
        <begin position="1"/>
        <end position="25"/>
    </location>
</feature>
<reference evidence="2 3" key="1">
    <citation type="journal article" date="2024" name="Front. Plant Sci.">
        <title>Comprehensive phenomic and genomic studies of the species, Pectobacterium cacticida and proposal for reclassification as Alcorniella cacticida comb. nov.</title>
        <authorList>
            <person name="Jonca J."/>
            <person name="Pirhonen M."/>
            <person name="Waleron M.M."/>
            <person name="Gawor J."/>
            <person name="Mrozik A."/>
            <person name="Smoktunowicz M."/>
            <person name="Waleron K."/>
            <person name="Waleron M."/>
        </authorList>
    </citation>
    <scope>NUCLEOTIDE SEQUENCE [LARGE SCALE GENOMIC DNA]</scope>
    <source>
        <strain evidence="2 3">DPMP6</strain>
    </source>
</reference>
<proteinExistence type="predicted"/>
<evidence type="ECO:0000313" key="3">
    <source>
        <dbReference type="Proteomes" id="UP001379444"/>
    </source>
</evidence>
<evidence type="ECO:0000256" key="1">
    <source>
        <dbReference type="SAM" id="SignalP"/>
    </source>
</evidence>
<name>A0ABZ2GEM2_9GAMM</name>